<reference evidence="7 8" key="1">
    <citation type="journal article" date="2024" name="Science">
        <title>Giant polyketide synthase enzymes in the biosynthesis of giant marine polyether toxins.</title>
        <authorList>
            <person name="Fallon T.R."/>
            <person name="Shende V.V."/>
            <person name="Wierzbicki I.H."/>
            <person name="Pendleton A.L."/>
            <person name="Watervoot N.F."/>
            <person name="Auber R.P."/>
            <person name="Gonzalez D.J."/>
            <person name="Wisecaver J.H."/>
            <person name="Moore B.S."/>
        </authorList>
    </citation>
    <scope>NUCLEOTIDE SEQUENCE [LARGE SCALE GENOMIC DNA]</scope>
    <source>
        <strain evidence="7 8">12B1</strain>
    </source>
</reference>
<evidence type="ECO:0000313" key="7">
    <source>
        <dbReference type="EMBL" id="KAL1515672.1"/>
    </source>
</evidence>
<keyword evidence="8" id="KW-1185">Reference proteome</keyword>
<dbReference type="AlphaFoldDB" id="A0AB34JBB4"/>
<feature type="compositionally biased region" description="Low complexity" evidence="6">
    <location>
        <begin position="210"/>
        <end position="221"/>
    </location>
</feature>
<evidence type="ECO:0008006" key="9">
    <source>
        <dbReference type="Google" id="ProtNLM"/>
    </source>
</evidence>
<evidence type="ECO:0000256" key="1">
    <source>
        <dbReference type="ARBA" id="ARBA00004120"/>
    </source>
</evidence>
<dbReference type="InterPro" id="IPR010796">
    <property type="entry name" value="C2_B9-type_dom"/>
</dbReference>
<name>A0AB34JBB4_PRYPA</name>
<proteinExistence type="predicted"/>
<dbReference type="EMBL" id="JBGBPQ010000011">
    <property type="protein sequence ID" value="KAL1515672.1"/>
    <property type="molecule type" value="Genomic_DNA"/>
</dbReference>
<keyword evidence="3" id="KW-0970">Cilium biogenesis/degradation</keyword>
<dbReference type="GO" id="GO:0036038">
    <property type="term" value="C:MKS complex"/>
    <property type="evidence" value="ECO:0007669"/>
    <property type="project" value="TreeGrafter"/>
</dbReference>
<evidence type="ECO:0000256" key="5">
    <source>
        <dbReference type="ARBA" id="ARBA00023273"/>
    </source>
</evidence>
<comment type="caution">
    <text evidence="7">The sequence shown here is derived from an EMBL/GenBank/DDBJ whole genome shotgun (WGS) entry which is preliminary data.</text>
</comment>
<dbReference type="GO" id="GO:0060271">
    <property type="term" value="P:cilium assembly"/>
    <property type="evidence" value="ECO:0007669"/>
    <property type="project" value="TreeGrafter"/>
</dbReference>
<dbReference type="Pfam" id="PF07162">
    <property type="entry name" value="B9-C2"/>
    <property type="match status" value="1"/>
</dbReference>
<organism evidence="7 8">
    <name type="scientific">Prymnesium parvum</name>
    <name type="common">Toxic golden alga</name>
    <dbReference type="NCBI Taxonomy" id="97485"/>
    <lineage>
        <taxon>Eukaryota</taxon>
        <taxon>Haptista</taxon>
        <taxon>Haptophyta</taxon>
        <taxon>Prymnesiophyceae</taxon>
        <taxon>Prymnesiales</taxon>
        <taxon>Prymnesiaceae</taxon>
        <taxon>Prymnesium</taxon>
    </lineage>
</organism>
<evidence type="ECO:0000256" key="4">
    <source>
        <dbReference type="ARBA" id="ARBA00023212"/>
    </source>
</evidence>
<dbReference type="PROSITE" id="PS51381">
    <property type="entry name" value="C2_B9"/>
    <property type="match status" value="1"/>
</dbReference>
<evidence type="ECO:0000256" key="6">
    <source>
        <dbReference type="SAM" id="MobiDB-lite"/>
    </source>
</evidence>
<protein>
    <recommendedName>
        <fullName evidence="9">B9 domain-containing protein 2</fullName>
    </recommendedName>
</protein>
<evidence type="ECO:0000256" key="2">
    <source>
        <dbReference type="ARBA" id="ARBA00022490"/>
    </source>
</evidence>
<keyword evidence="4" id="KW-0206">Cytoskeleton</keyword>
<gene>
    <name evidence="7" type="ORF">AB1Y20_002289</name>
</gene>
<keyword evidence="2" id="KW-0963">Cytoplasm</keyword>
<sequence>MAAEPIPLLRGVARTPTPIELTVIGQVVGASELHTSNAHCTWQLTSGGSWMPLRGRFHGSSQCDAPADSGAVVFQHPIDAVFQGEELRGWPRLEVELRFLDSHGRSDLVGYGVVHVPTIPGHHVLRCPVWRPRGSFFDRLSAFFLGGYPQLKDTKLQYGVHVDDDQSRLGRTVRDQRFSSSWTGTVHFHVGICVRRLDPQQMQSRDADSADTGTGDTAAGSQAKIASVESFALSDQ</sequence>
<evidence type="ECO:0000256" key="3">
    <source>
        <dbReference type="ARBA" id="ARBA00022794"/>
    </source>
</evidence>
<comment type="subcellular location">
    <subcellularLocation>
        <location evidence="1">Cytoplasm</location>
        <location evidence="1">Cytoskeleton</location>
        <location evidence="1">Cilium basal body</location>
    </subcellularLocation>
</comment>
<accession>A0AB34JBB4</accession>
<evidence type="ECO:0000313" key="8">
    <source>
        <dbReference type="Proteomes" id="UP001515480"/>
    </source>
</evidence>
<dbReference type="PANTHER" id="PTHR12968">
    <property type="entry name" value="B9 DOMAIN-CONTAINING"/>
    <property type="match status" value="1"/>
</dbReference>
<feature type="region of interest" description="Disordered" evidence="6">
    <location>
        <begin position="201"/>
        <end position="223"/>
    </location>
</feature>
<keyword evidence="5" id="KW-0966">Cell projection</keyword>
<dbReference type="Proteomes" id="UP001515480">
    <property type="component" value="Unassembled WGS sequence"/>
</dbReference>